<reference evidence="3" key="1">
    <citation type="submission" date="2022-07" db="EMBL/GenBank/DDBJ databases">
        <title>Chromosome-level genome of Muraenolepis orangiensis.</title>
        <authorList>
            <person name="Kim J."/>
        </authorList>
    </citation>
    <scope>NUCLEOTIDE SEQUENCE</scope>
    <source>
        <strain evidence="3">KU_S4_2022</strain>
        <tissue evidence="3">Muscle</tissue>
    </source>
</reference>
<dbReference type="GO" id="GO:0046900">
    <property type="term" value="P:tetrahydrofolylpolyglutamate metabolic process"/>
    <property type="evidence" value="ECO:0007669"/>
    <property type="project" value="TreeGrafter"/>
</dbReference>
<dbReference type="Gene3D" id="3.40.50.880">
    <property type="match status" value="1"/>
</dbReference>
<dbReference type="GO" id="GO:0034722">
    <property type="term" value="F:gamma-glutamyl-peptidase activity"/>
    <property type="evidence" value="ECO:0007669"/>
    <property type="project" value="TreeGrafter"/>
</dbReference>
<sequence length="255" mass="29076">MDKMMEAIHAWRRDPRSLLPTTRVMTEARHKGAFVLIVEGFLIFDHSSRVYTPPDPPGYFEGHVWPMYLKHRQEMESVVQGIVLLDGLKPQAELLGYVYDDVTAEIQNLMANDDGDYFPIWGTCLGMQLLTALTAGEDLLTKTPVENIALPLNMTEGKEYPFYGVQWHPEVNRFQWDPDMQFPHSANAVRVSALLAEFFINEVNYDTKRRASGLATERCLVKWLEVRCVCPMCNKPISGPPEQHHSIGTLLDELV</sequence>
<dbReference type="InterPro" id="IPR015527">
    <property type="entry name" value="Pept_C26_g-glut_hydrolase"/>
</dbReference>
<keyword evidence="4" id="KW-1185">Reference proteome</keyword>
<dbReference type="PANTHER" id="PTHR11315:SF1">
    <property type="entry name" value="FOLATE GAMMA-GLUTAMYL HYDROLASE"/>
    <property type="match status" value="1"/>
</dbReference>
<accession>A0A9Q0IME6</accession>
<evidence type="ECO:0000256" key="1">
    <source>
        <dbReference type="ARBA" id="ARBA00022962"/>
    </source>
</evidence>
<dbReference type="InterPro" id="IPR027417">
    <property type="entry name" value="P-loop_NTPase"/>
</dbReference>
<comment type="caution">
    <text evidence="3">The sequence shown here is derived from an EMBL/GenBank/DDBJ whole genome shotgun (WGS) entry which is preliminary data.</text>
</comment>
<keyword evidence="1" id="KW-0315">Glutamine amidotransferase</keyword>
<evidence type="ECO:0000313" key="3">
    <source>
        <dbReference type="EMBL" id="KAJ3603550.1"/>
    </source>
</evidence>
<dbReference type="OrthoDB" id="10041966at2759"/>
<protein>
    <recommendedName>
        <fullName evidence="5">Folate gamma-glutamyl hydrolase</fullName>
    </recommendedName>
</protein>
<evidence type="ECO:0008006" key="5">
    <source>
        <dbReference type="Google" id="ProtNLM"/>
    </source>
</evidence>
<dbReference type="InterPro" id="IPR029062">
    <property type="entry name" value="Class_I_gatase-like"/>
</dbReference>
<dbReference type="SUPFAM" id="SSF52317">
    <property type="entry name" value="Class I glutamine amidotransferase-like"/>
    <property type="match status" value="1"/>
</dbReference>
<evidence type="ECO:0000256" key="2">
    <source>
        <dbReference type="PIRSR" id="PIRSR615527-1"/>
    </source>
</evidence>
<dbReference type="PANTHER" id="PTHR11315">
    <property type="entry name" value="PROTEASE FAMILY C26 GAMMA-GLUTAMYL HYDROLASE"/>
    <property type="match status" value="1"/>
</dbReference>
<dbReference type="Proteomes" id="UP001148018">
    <property type="component" value="Unassembled WGS sequence"/>
</dbReference>
<name>A0A9Q0IME6_9TELE</name>
<dbReference type="EMBL" id="JANIIK010000044">
    <property type="protein sequence ID" value="KAJ3603550.1"/>
    <property type="molecule type" value="Genomic_DNA"/>
</dbReference>
<dbReference type="Gene3D" id="3.40.50.300">
    <property type="entry name" value="P-loop containing nucleotide triphosphate hydrolases"/>
    <property type="match status" value="1"/>
</dbReference>
<dbReference type="AlphaFoldDB" id="A0A9Q0IME6"/>
<gene>
    <name evidence="3" type="ORF">NHX12_028295</name>
</gene>
<evidence type="ECO:0000313" key="4">
    <source>
        <dbReference type="Proteomes" id="UP001148018"/>
    </source>
</evidence>
<organism evidence="3 4">
    <name type="scientific">Muraenolepis orangiensis</name>
    <name type="common">Patagonian moray cod</name>
    <dbReference type="NCBI Taxonomy" id="630683"/>
    <lineage>
        <taxon>Eukaryota</taxon>
        <taxon>Metazoa</taxon>
        <taxon>Chordata</taxon>
        <taxon>Craniata</taxon>
        <taxon>Vertebrata</taxon>
        <taxon>Euteleostomi</taxon>
        <taxon>Actinopterygii</taxon>
        <taxon>Neopterygii</taxon>
        <taxon>Teleostei</taxon>
        <taxon>Neoteleostei</taxon>
        <taxon>Acanthomorphata</taxon>
        <taxon>Zeiogadaria</taxon>
        <taxon>Gadariae</taxon>
        <taxon>Gadiformes</taxon>
        <taxon>Muraenolepidoidei</taxon>
        <taxon>Muraenolepididae</taxon>
        <taxon>Muraenolepis</taxon>
    </lineage>
</organism>
<dbReference type="GO" id="GO:0005773">
    <property type="term" value="C:vacuole"/>
    <property type="evidence" value="ECO:0007669"/>
    <property type="project" value="TreeGrafter"/>
</dbReference>
<proteinExistence type="predicted"/>
<feature type="active site" description="Proton donor" evidence="2">
    <location>
        <position position="168"/>
    </location>
</feature>